<organism evidence="1 2">
    <name type="scientific">Fusarium mundagurra</name>
    <dbReference type="NCBI Taxonomy" id="1567541"/>
    <lineage>
        <taxon>Eukaryota</taxon>
        <taxon>Fungi</taxon>
        <taxon>Dikarya</taxon>
        <taxon>Ascomycota</taxon>
        <taxon>Pezizomycotina</taxon>
        <taxon>Sordariomycetes</taxon>
        <taxon>Hypocreomycetidae</taxon>
        <taxon>Hypocreales</taxon>
        <taxon>Nectriaceae</taxon>
        <taxon>Fusarium</taxon>
        <taxon>Fusarium fujikuroi species complex</taxon>
    </lineage>
</organism>
<protein>
    <submittedName>
        <fullName evidence="1">Uncharacterized protein</fullName>
    </submittedName>
</protein>
<sequence>MKMENRSAKLTEYGLATLTDTQLLELLEMDLESPKPRMHTSTSRDWQIAMSRLLSKLLADDERVDKLKSLPIVQLRDGSWTSPASGPLYFPTSGHRSIPESLKFRDVTLLATFQPERRTSYEKLGVIQPKVKEVRERILDIFKSAETLPLEDVYEYLRYLYLTYQSFNLFTPHEQPYDAVRVLMTGMKLQNPHSTTVYYPGTDDPYSPETLLGPAPMASLLYPKIWNDGADKPGPFYPTWKVWLCDSVGIWERLSLLQAETQSESEPTNDGSSTDTDDRLLGFIECKTATQNGFALQNVLDFFIEKLGVKRSAYDELLNPTSDSPEDIKEMIMSFAEEFDESPPKFAVEPIRWAKIFPVRSPNGEVSLLNLDTDFAIADRDGLRRELKDHIRILDFDLADSRWLRPFFQWLNIDDRYLSRCVRSLVTVSADGASSEEVDPWDLRLKTCHITRVAATFDIFATYDDAASLYERLKTLRVIEVSNISAELEITQDQKALRSRPQSVTAHISDDQPNFTIYVAKDKKKKIFSVLPRILEEWLRQDSEGWHTFEVISSLTSIIASDMSVLDEILEDEGIIELPFENYDTDGANMASEGTSECVSVKEVAKRPSEEDRGELLVLRGCVSASEDAAKDGVM</sequence>
<accession>A0A8H5Z2B7</accession>
<gene>
    <name evidence="1" type="ORF">FMUND_2315</name>
</gene>
<evidence type="ECO:0000313" key="1">
    <source>
        <dbReference type="EMBL" id="KAF5722958.1"/>
    </source>
</evidence>
<name>A0A8H5Z2B7_9HYPO</name>
<dbReference type="AlphaFoldDB" id="A0A8H5Z2B7"/>
<proteinExistence type="predicted"/>
<dbReference type="Proteomes" id="UP000544331">
    <property type="component" value="Unassembled WGS sequence"/>
</dbReference>
<comment type="caution">
    <text evidence="1">The sequence shown here is derived from an EMBL/GenBank/DDBJ whole genome shotgun (WGS) entry which is preliminary data.</text>
</comment>
<reference evidence="1 2" key="1">
    <citation type="submission" date="2020-05" db="EMBL/GenBank/DDBJ databases">
        <title>Identification and distribution of gene clusters putatively required for synthesis of sphingolipid metabolism inhibitors in phylogenetically diverse species of the filamentous fungus Fusarium.</title>
        <authorList>
            <person name="Kim H.-S."/>
            <person name="Busman M."/>
            <person name="Brown D.W."/>
            <person name="Divon H."/>
            <person name="Uhlig S."/>
            <person name="Proctor R.H."/>
        </authorList>
    </citation>
    <scope>NUCLEOTIDE SEQUENCE [LARGE SCALE GENOMIC DNA]</scope>
    <source>
        <strain evidence="1 2">NRRL 66235</strain>
    </source>
</reference>
<dbReference type="EMBL" id="JAAOAN010000079">
    <property type="protein sequence ID" value="KAF5722958.1"/>
    <property type="molecule type" value="Genomic_DNA"/>
</dbReference>
<dbReference type="OrthoDB" id="1262810at2759"/>
<evidence type="ECO:0000313" key="2">
    <source>
        <dbReference type="Proteomes" id="UP000544331"/>
    </source>
</evidence>
<keyword evidence="2" id="KW-1185">Reference proteome</keyword>